<accession>A0ABQ5IZE2</accession>
<keyword evidence="2" id="KW-1185">Reference proteome</keyword>
<evidence type="ECO:0000313" key="1">
    <source>
        <dbReference type="EMBL" id="GJU05125.1"/>
    </source>
</evidence>
<dbReference type="Proteomes" id="UP001151760">
    <property type="component" value="Unassembled WGS sequence"/>
</dbReference>
<name>A0ABQ5IZE2_9ASTR</name>
<organism evidence="1 2">
    <name type="scientific">Tanacetum coccineum</name>
    <dbReference type="NCBI Taxonomy" id="301880"/>
    <lineage>
        <taxon>Eukaryota</taxon>
        <taxon>Viridiplantae</taxon>
        <taxon>Streptophyta</taxon>
        <taxon>Embryophyta</taxon>
        <taxon>Tracheophyta</taxon>
        <taxon>Spermatophyta</taxon>
        <taxon>Magnoliopsida</taxon>
        <taxon>eudicotyledons</taxon>
        <taxon>Gunneridae</taxon>
        <taxon>Pentapetalae</taxon>
        <taxon>asterids</taxon>
        <taxon>campanulids</taxon>
        <taxon>Asterales</taxon>
        <taxon>Asteraceae</taxon>
        <taxon>Asteroideae</taxon>
        <taxon>Anthemideae</taxon>
        <taxon>Anthemidinae</taxon>
        <taxon>Tanacetum</taxon>
    </lineage>
</organism>
<proteinExistence type="predicted"/>
<protein>
    <submittedName>
        <fullName evidence="1">Uncharacterized protein</fullName>
    </submittedName>
</protein>
<dbReference type="EMBL" id="BQNB010021319">
    <property type="protein sequence ID" value="GJU05125.1"/>
    <property type="molecule type" value="Genomic_DNA"/>
</dbReference>
<evidence type="ECO:0000313" key="2">
    <source>
        <dbReference type="Proteomes" id="UP001151760"/>
    </source>
</evidence>
<gene>
    <name evidence="1" type="ORF">Tco_1121555</name>
</gene>
<reference evidence="1" key="2">
    <citation type="submission" date="2022-01" db="EMBL/GenBank/DDBJ databases">
        <authorList>
            <person name="Yamashiro T."/>
            <person name="Shiraishi A."/>
            <person name="Satake H."/>
            <person name="Nakayama K."/>
        </authorList>
    </citation>
    <scope>NUCLEOTIDE SEQUENCE</scope>
</reference>
<reference evidence="1" key="1">
    <citation type="journal article" date="2022" name="Int. J. Mol. Sci.">
        <title>Draft Genome of Tanacetum Coccineum: Genomic Comparison of Closely Related Tanacetum-Family Plants.</title>
        <authorList>
            <person name="Yamashiro T."/>
            <person name="Shiraishi A."/>
            <person name="Nakayama K."/>
            <person name="Satake H."/>
        </authorList>
    </citation>
    <scope>NUCLEOTIDE SEQUENCE</scope>
</reference>
<comment type="caution">
    <text evidence="1">The sequence shown here is derived from an EMBL/GenBank/DDBJ whole genome shotgun (WGS) entry which is preliminary data.</text>
</comment>
<sequence>MLDLSKSALHELLHSCSLQRENHLMNDPISYVFLEACFSSETLYVVNVMHLPSYVLLREIIWECSILVRLAGFAIQLRSESESLGCCLGSRLPQDSLVFFELWSSAFEGRSALQSNLSSVDSLGKLLILSGENRSALISKHSSLFKISLLYYLKLGAGLVERRDLLVQSHSPHEED</sequence>